<dbReference type="InterPro" id="IPR011620">
    <property type="entry name" value="Sig_transdc_His_kinase_LytS_TM"/>
</dbReference>
<evidence type="ECO:0000256" key="14">
    <source>
        <dbReference type="SAM" id="Phobius"/>
    </source>
</evidence>
<evidence type="ECO:0000259" key="15">
    <source>
        <dbReference type="SMART" id="SM00387"/>
    </source>
</evidence>
<dbReference type="InterPro" id="IPR029016">
    <property type="entry name" value="GAF-like_dom_sf"/>
</dbReference>
<keyword evidence="13 14" id="KW-0472">Membrane</keyword>
<feature type="transmembrane region" description="Helical" evidence="14">
    <location>
        <begin position="83"/>
        <end position="103"/>
    </location>
</feature>
<keyword evidence="7 14" id="KW-0812">Transmembrane</keyword>
<evidence type="ECO:0000256" key="6">
    <source>
        <dbReference type="ARBA" id="ARBA00022679"/>
    </source>
</evidence>
<dbReference type="AlphaFoldDB" id="A0A3L7JRC0"/>
<keyword evidence="12" id="KW-0902">Two-component regulatory system</keyword>
<dbReference type="GO" id="GO:0000155">
    <property type="term" value="F:phosphorelay sensor kinase activity"/>
    <property type="evidence" value="ECO:0007669"/>
    <property type="project" value="InterPro"/>
</dbReference>
<keyword evidence="8" id="KW-0547">Nucleotide-binding</keyword>
<protein>
    <recommendedName>
        <fullName evidence="3">histidine kinase</fullName>
        <ecNumber evidence="3">2.7.13.3</ecNumber>
    </recommendedName>
</protein>
<evidence type="ECO:0000256" key="11">
    <source>
        <dbReference type="ARBA" id="ARBA00022989"/>
    </source>
</evidence>
<evidence type="ECO:0000313" key="16">
    <source>
        <dbReference type="EMBL" id="RLQ93353.1"/>
    </source>
</evidence>
<dbReference type="RefSeq" id="WP_121682043.1">
    <property type="nucleotide sequence ID" value="NZ_RCVZ01000015.1"/>
</dbReference>
<sequence length="579" mass="63668">MFILLLTMLERLGIIVTIAFILTRFRFFRAMLYQKELNKKHQYIAIIFFGFFGIIGTYTGVAFNTDSLEYNRWAAGLSSDEAIANSRVIGVVIAGLLGGYKVGIGAGLIAGLHRLSLGGFTAEACGLATIFAGVISGAFHRDQRNTKLPVAFLIGAGAETLQMIIILLMARPFHKALSLVEMIGIPMILANGVGCALFMLVIKNVVNEEEKAGAQQAQITLRIADKTLAYLRKGLDGNSAKEVCKILYNEMKSSAVSITNQHTILAHLGLGDDHHQADVQIQTKITKEVLETGKLVVANESTIHCREKNCPLGAAVIAPLKQRGDIVGTIKVYFPSERNITNIIIEQISGLCQLLSNQLEMAEADHALQLAKEAEIKALQAQINPHFLFNSLNTIVSLLRIDSEKARKLLYSLSHFIRQNVNGTTSVETTILNELNHVKAYLEIEKARFVDKLQVEYDIDEEALTERIPPLTLQPIVENACKHGFQNKSEDCLLKVSIKHGAKGSIVKVRDNGEGIDIGRKEFLAKEIIQSEKGSGMALYNVNRRLTIIFGPEAALKIESTVGIGTEVSFEIPHRGREK</sequence>
<reference evidence="16 17" key="1">
    <citation type="submission" date="2018-10" db="EMBL/GenBank/DDBJ databases">
        <title>Falsibacillus sp. genome draft.</title>
        <authorList>
            <person name="Shi S."/>
        </authorList>
    </citation>
    <scope>NUCLEOTIDE SEQUENCE [LARGE SCALE GENOMIC DNA]</scope>
    <source>
        <strain evidence="16 17">GY 10110</strain>
    </source>
</reference>
<dbReference type="EC" id="2.7.13.3" evidence="3"/>
<accession>A0A3L7JRC0</accession>
<dbReference type="InterPro" id="IPR003594">
    <property type="entry name" value="HATPase_dom"/>
</dbReference>
<dbReference type="SMART" id="SM00387">
    <property type="entry name" value="HATPase_c"/>
    <property type="match status" value="1"/>
</dbReference>
<proteinExistence type="predicted"/>
<feature type="transmembrane region" description="Helical" evidence="14">
    <location>
        <begin position="115"/>
        <end position="139"/>
    </location>
</feature>
<evidence type="ECO:0000256" key="13">
    <source>
        <dbReference type="ARBA" id="ARBA00023136"/>
    </source>
</evidence>
<keyword evidence="10" id="KW-0067">ATP-binding</keyword>
<feature type="domain" description="Histidine kinase/HSP90-like ATPase" evidence="15">
    <location>
        <begin position="468"/>
        <end position="576"/>
    </location>
</feature>
<evidence type="ECO:0000256" key="12">
    <source>
        <dbReference type="ARBA" id="ARBA00023012"/>
    </source>
</evidence>
<dbReference type="GO" id="GO:0005886">
    <property type="term" value="C:plasma membrane"/>
    <property type="evidence" value="ECO:0007669"/>
    <property type="project" value="UniProtKB-SubCell"/>
</dbReference>
<gene>
    <name evidence="16" type="ORF">D9X91_17985</name>
</gene>
<dbReference type="GO" id="GO:0005524">
    <property type="term" value="F:ATP binding"/>
    <property type="evidence" value="ECO:0007669"/>
    <property type="project" value="UniProtKB-KW"/>
</dbReference>
<feature type="transmembrane region" description="Helical" evidence="14">
    <location>
        <begin position="182"/>
        <end position="202"/>
    </location>
</feature>
<dbReference type="SUPFAM" id="SSF55874">
    <property type="entry name" value="ATPase domain of HSP90 chaperone/DNA topoisomerase II/histidine kinase"/>
    <property type="match status" value="1"/>
</dbReference>
<comment type="caution">
    <text evidence="16">The sequence shown here is derived from an EMBL/GenBank/DDBJ whole genome shotgun (WGS) entry which is preliminary data.</text>
</comment>
<evidence type="ECO:0000256" key="8">
    <source>
        <dbReference type="ARBA" id="ARBA00022741"/>
    </source>
</evidence>
<keyword evidence="9 16" id="KW-0418">Kinase</keyword>
<dbReference type="InterPro" id="IPR050640">
    <property type="entry name" value="Bact_2-comp_sensor_kinase"/>
</dbReference>
<feature type="transmembrane region" description="Helical" evidence="14">
    <location>
        <begin position="151"/>
        <end position="170"/>
    </location>
</feature>
<keyword evidence="17" id="KW-1185">Reference proteome</keyword>
<dbReference type="Pfam" id="PF06580">
    <property type="entry name" value="His_kinase"/>
    <property type="match status" value="1"/>
</dbReference>
<evidence type="ECO:0000256" key="1">
    <source>
        <dbReference type="ARBA" id="ARBA00000085"/>
    </source>
</evidence>
<dbReference type="SUPFAM" id="SSF55781">
    <property type="entry name" value="GAF domain-like"/>
    <property type="match status" value="1"/>
</dbReference>
<organism evidence="16 17">
    <name type="scientific">Falsibacillus albus</name>
    <dbReference type="NCBI Taxonomy" id="2478915"/>
    <lineage>
        <taxon>Bacteria</taxon>
        <taxon>Bacillati</taxon>
        <taxon>Bacillota</taxon>
        <taxon>Bacilli</taxon>
        <taxon>Bacillales</taxon>
        <taxon>Bacillaceae</taxon>
        <taxon>Falsibacillus</taxon>
    </lineage>
</organism>
<dbReference type="Gene3D" id="3.30.565.10">
    <property type="entry name" value="Histidine kinase-like ATPase, C-terminal domain"/>
    <property type="match status" value="1"/>
</dbReference>
<dbReference type="Gene3D" id="3.30.450.40">
    <property type="match status" value="1"/>
</dbReference>
<evidence type="ECO:0000313" key="17">
    <source>
        <dbReference type="Proteomes" id="UP000276770"/>
    </source>
</evidence>
<keyword evidence="4" id="KW-1003">Cell membrane</keyword>
<name>A0A3L7JRC0_9BACI</name>
<keyword evidence="6" id="KW-0808">Transferase</keyword>
<evidence type="ECO:0000256" key="9">
    <source>
        <dbReference type="ARBA" id="ARBA00022777"/>
    </source>
</evidence>
<evidence type="ECO:0000256" key="5">
    <source>
        <dbReference type="ARBA" id="ARBA00022553"/>
    </source>
</evidence>
<dbReference type="Pfam" id="PF02518">
    <property type="entry name" value="HATPase_c"/>
    <property type="match status" value="1"/>
</dbReference>
<evidence type="ECO:0000256" key="3">
    <source>
        <dbReference type="ARBA" id="ARBA00012438"/>
    </source>
</evidence>
<dbReference type="Proteomes" id="UP000276770">
    <property type="component" value="Unassembled WGS sequence"/>
</dbReference>
<dbReference type="PANTHER" id="PTHR34220">
    <property type="entry name" value="SENSOR HISTIDINE KINASE YPDA"/>
    <property type="match status" value="1"/>
</dbReference>
<dbReference type="Pfam" id="PF07694">
    <property type="entry name" value="5TM-5TMR_LYT"/>
    <property type="match status" value="1"/>
</dbReference>
<feature type="transmembrane region" description="Helical" evidence="14">
    <location>
        <begin position="12"/>
        <end position="31"/>
    </location>
</feature>
<evidence type="ECO:0000256" key="10">
    <source>
        <dbReference type="ARBA" id="ARBA00022840"/>
    </source>
</evidence>
<comment type="catalytic activity">
    <reaction evidence="1">
        <text>ATP + protein L-histidine = ADP + protein N-phospho-L-histidine.</text>
        <dbReference type="EC" id="2.7.13.3"/>
    </reaction>
</comment>
<dbReference type="PANTHER" id="PTHR34220:SF7">
    <property type="entry name" value="SENSOR HISTIDINE KINASE YPDA"/>
    <property type="match status" value="1"/>
</dbReference>
<keyword evidence="5" id="KW-0597">Phosphoprotein</keyword>
<evidence type="ECO:0000256" key="2">
    <source>
        <dbReference type="ARBA" id="ARBA00004651"/>
    </source>
</evidence>
<dbReference type="InterPro" id="IPR036890">
    <property type="entry name" value="HATPase_C_sf"/>
</dbReference>
<evidence type="ECO:0000256" key="7">
    <source>
        <dbReference type="ARBA" id="ARBA00022692"/>
    </source>
</evidence>
<feature type="transmembrane region" description="Helical" evidence="14">
    <location>
        <begin position="43"/>
        <end position="63"/>
    </location>
</feature>
<dbReference type="EMBL" id="RCVZ01000015">
    <property type="protein sequence ID" value="RLQ93353.1"/>
    <property type="molecule type" value="Genomic_DNA"/>
</dbReference>
<keyword evidence="11 14" id="KW-1133">Transmembrane helix</keyword>
<dbReference type="GO" id="GO:0071555">
    <property type="term" value="P:cell wall organization"/>
    <property type="evidence" value="ECO:0007669"/>
    <property type="project" value="InterPro"/>
</dbReference>
<evidence type="ECO:0000256" key="4">
    <source>
        <dbReference type="ARBA" id="ARBA00022475"/>
    </source>
</evidence>
<dbReference type="InterPro" id="IPR010559">
    <property type="entry name" value="Sig_transdc_His_kin_internal"/>
</dbReference>
<dbReference type="OrthoDB" id="9776552at2"/>
<comment type="subcellular location">
    <subcellularLocation>
        <location evidence="2">Cell membrane</location>
        <topology evidence="2">Multi-pass membrane protein</topology>
    </subcellularLocation>
</comment>